<dbReference type="InterPro" id="IPR011992">
    <property type="entry name" value="EF-hand-dom_pair"/>
</dbReference>
<dbReference type="InterPro" id="IPR018247">
    <property type="entry name" value="EF_Hand_1_Ca_BS"/>
</dbReference>
<name>A0A7J6EGB2_CANSA</name>
<evidence type="ECO:0000256" key="3">
    <source>
        <dbReference type="ARBA" id="ARBA00022837"/>
    </source>
</evidence>
<keyword evidence="2" id="KW-0677">Repeat</keyword>
<gene>
    <name evidence="5" type="ORF">F8388_010931</name>
</gene>
<comment type="caution">
    <text evidence="5">The sequence shown here is derived from an EMBL/GenBank/DDBJ whole genome shotgun (WGS) entry which is preliminary data.</text>
</comment>
<reference evidence="5 6" key="1">
    <citation type="journal article" date="2020" name="bioRxiv">
        <title>Sequence and annotation of 42 cannabis genomes reveals extensive copy number variation in cannabinoid synthesis and pathogen resistance genes.</title>
        <authorList>
            <person name="Mckernan K.J."/>
            <person name="Helbert Y."/>
            <person name="Kane L.T."/>
            <person name="Ebling H."/>
            <person name="Zhang L."/>
            <person name="Liu B."/>
            <person name="Eaton Z."/>
            <person name="Mclaughlin S."/>
            <person name="Kingan S."/>
            <person name="Baybayan P."/>
            <person name="Concepcion G."/>
            <person name="Jordan M."/>
            <person name="Riva A."/>
            <person name="Barbazuk W."/>
            <person name="Harkins T."/>
        </authorList>
    </citation>
    <scope>NUCLEOTIDE SEQUENCE [LARGE SCALE GENOMIC DNA]</scope>
    <source>
        <strain evidence="6">cv. Jamaican Lion 4</strain>
        <tissue evidence="5">Leaf</tissue>
    </source>
</reference>
<protein>
    <recommendedName>
        <fullName evidence="4">EF-hand domain-containing protein</fullName>
    </recommendedName>
</protein>
<evidence type="ECO:0000313" key="6">
    <source>
        <dbReference type="Proteomes" id="UP000525078"/>
    </source>
</evidence>
<feature type="domain" description="EF-hand" evidence="4">
    <location>
        <begin position="135"/>
        <end position="170"/>
    </location>
</feature>
<evidence type="ECO:0000256" key="1">
    <source>
        <dbReference type="ARBA" id="ARBA00022723"/>
    </source>
</evidence>
<dbReference type="Proteomes" id="UP000525078">
    <property type="component" value="Unassembled WGS sequence"/>
</dbReference>
<dbReference type="PROSITE" id="PS00018">
    <property type="entry name" value="EF_HAND_1"/>
    <property type="match status" value="1"/>
</dbReference>
<dbReference type="Pfam" id="PF13499">
    <property type="entry name" value="EF-hand_7"/>
    <property type="match status" value="1"/>
</dbReference>
<dbReference type="AlphaFoldDB" id="A0A7J6EGB2"/>
<keyword evidence="3" id="KW-0106">Calcium</keyword>
<dbReference type="EMBL" id="JAATIP010000249">
    <property type="protein sequence ID" value="KAF4356709.1"/>
    <property type="molecule type" value="Genomic_DNA"/>
</dbReference>
<dbReference type="PROSITE" id="PS50222">
    <property type="entry name" value="EF_HAND_2"/>
    <property type="match status" value="2"/>
</dbReference>
<dbReference type="Gene3D" id="1.10.238.10">
    <property type="entry name" value="EF-hand"/>
    <property type="match status" value="3"/>
</dbReference>
<evidence type="ECO:0000256" key="2">
    <source>
        <dbReference type="ARBA" id="ARBA00022737"/>
    </source>
</evidence>
<dbReference type="InterPro" id="IPR002048">
    <property type="entry name" value="EF_hand_dom"/>
</dbReference>
<accession>A0A7J6EGB2</accession>
<dbReference type="PANTHER" id="PTHR45942">
    <property type="entry name" value="PROTEIN PHOSPATASE 3 REGULATORY SUBUNIT B ALPHA ISOFORM TYPE 1"/>
    <property type="match status" value="1"/>
</dbReference>
<evidence type="ECO:0000259" key="4">
    <source>
        <dbReference type="PROSITE" id="PS50222"/>
    </source>
</evidence>
<evidence type="ECO:0000313" key="5">
    <source>
        <dbReference type="EMBL" id="KAF4356709.1"/>
    </source>
</evidence>
<sequence>MPSDHNPNTYAPPYSLENLRAKLKHFSTMNHFKKRALRAIAHELLSVEEIRNMQIRFHFMDTTRRGRINLDELRIGMHELEDHIPEAGVDMIMEAMHTKDEFIDKAFKYFDYLECGSIGISELRIGLTNVVEEKNIEEVIEAIMQEVDTDKDGRISYDEFAAMMKMDPCS</sequence>
<dbReference type="GO" id="GO:0005509">
    <property type="term" value="F:calcium ion binding"/>
    <property type="evidence" value="ECO:0007669"/>
    <property type="project" value="InterPro"/>
</dbReference>
<dbReference type="CDD" id="cd00051">
    <property type="entry name" value="EFh"/>
    <property type="match status" value="1"/>
</dbReference>
<proteinExistence type="predicted"/>
<dbReference type="SUPFAM" id="SSF47473">
    <property type="entry name" value="EF-hand"/>
    <property type="match status" value="1"/>
</dbReference>
<feature type="domain" description="EF-hand" evidence="4">
    <location>
        <begin position="48"/>
        <end position="83"/>
    </location>
</feature>
<dbReference type="SMART" id="SM00054">
    <property type="entry name" value="EFh"/>
    <property type="match status" value="2"/>
</dbReference>
<organism evidence="5 6">
    <name type="scientific">Cannabis sativa</name>
    <name type="common">Hemp</name>
    <name type="synonym">Marijuana</name>
    <dbReference type="NCBI Taxonomy" id="3483"/>
    <lineage>
        <taxon>Eukaryota</taxon>
        <taxon>Viridiplantae</taxon>
        <taxon>Streptophyta</taxon>
        <taxon>Embryophyta</taxon>
        <taxon>Tracheophyta</taxon>
        <taxon>Spermatophyta</taxon>
        <taxon>Magnoliopsida</taxon>
        <taxon>eudicotyledons</taxon>
        <taxon>Gunneridae</taxon>
        <taxon>Pentapetalae</taxon>
        <taxon>rosids</taxon>
        <taxon>fabids</taxon>
        <taxon>Rosales</taxon>
        <taxon>Cannabaceae</taxon>
        <taxon>Cannabis</taxon>
    </lineage>
</organism>
<keyword evidence="1" id="KW-0479">Metal-binding</keyword>